<dbReference type="EMBL" id="MIPY01000020">
    <property type="protein sequence ID" value="OES30343.1"/>
    <property type="molecule type" value="Genomic_DNA"/>
</dbReference>
<name>A0AB36FS77_ALTMA</name>
<dbReference type="AlphaFoldDB" id="A0AB36FS77"/>
<protein>
    <submittedName>
        <fullName evidence="1">Uncharacterized protein</fullName>
    </submittedName>
</protein>
<organism evidence="1 2">
    <name type="scientific">Alteromonas macleodii</name>
    <name type="common">Pseudoalteromonas macleodii</name>
    <dbReference type="NCBI Taxonomy" id="28108"/>
    <lineage>
        <taxon>Bacteria</taxon>
        <taxon>Pseudomonadati</taxon>
        <taxon>Pseudomonadota</taxon>
        <taxon>Gammaproteobacteria</taxon>
        <taxon>Alteromonadales</taxon>
        <taxon>Alteromonadaceae</taxon>
        <taxon>Alteromonas/Salinimonas group</taxon>
        <taxon>Alteromonas</taxon>
    </lineage>
</organism>
<dbReference type="Proteomes" id="UP000095392">
    <property type="component" value="Unassembled WGS sequence"/>
</dbReference>
<proteinExistence type="predicted"/>
<accession>A0AB36FS77</accession>
<reference evidence="1 2" key="1">
    <citation type="submission" date="2016-09" db="EMBL/GenBank/DDBJ databases">
        <title>Draft Genome Sequence of four Alteromonas macleodii strains isolated from copper coupons and grown long-term at elevated copper levels.</title>
        <authorList>
            <person name="Cusick K."/>
            <person name="Dale J."/>
            <person name="Little B."/>
            <person name="Biffinger J."/>
        </authorList>
    </citation>
    <scope>NUCLEOTIDE SEQUENCE [LARGE SCALE GENOMIC DNA]</scope>
    <source>
        <strain evidence="1 2">KCP01</strain>
    </source>
</reference>
<comment type="caution">
    <text evidence="1">The sequence shown here is derived from an EMBL/GenBank/DDBJ whole genome shotgun (WGS) entry which is preliminary data.</text>
</comment>
<evidence type="ECO:0000313" key="2">
    <source>
        <dbReference type="Proteomes" id="UP000095392"/>
    </source>
</evidence>
<evidence type="ECO:0000313" key="1">
    <source>
        <dbReference type="EMBL" id="OES30343.1"/>
    </source>
</evidence>
<gene>
    <name evidence="1" type="ORF">BFV95_2777</name>
</gene>
<sequence length="37" mass="4397">MCQKANLKQTYWLKKDAVVYSRIPQESRGKHKFVTTI</sequence>
<keyword evidence="2" id="KW-1185">Reference proteome</keyword>